<dbReference type="Gene3D" id="3.30.420.10">
    <property type="entry name" value="Ribonuclease H-like superfamily/Ribonuclease H"/>
    <property type="match status" value="1"/>
</dbReference>
<dbReference type="InterPro" id="IPR041588">
    <property type="entry name" value="Integrase_H2C2"/>
</dbReference>
<evidence type="ECO:0000256" key="5">
    <source>
        <dbReference type="ARBA" id="ARBA00022842"/>
    </source>
</evidence>
<evidence type="ECO:0000259" key="13">
    <source>
        <dbReference type="PROSITE" id="PS50994"/>
    </source>
</evidence>
<keyword evidence="2" id="KW-0479">Metal-binding</keyword>
<dbReference type="PANTHER" id="PTHR37984:SF5">
    <property type="entry name" value="PROTEIN NYNRIN-LIKE"/>
    <property type="match status" value="1"/>
</dbReference>
<feature type="domain" description="Integrase catalytic" evidence="13">
    <location>
        <begin position="182"/>
        <end position="355"/>
    </location>
</feature>
<accession>A0A9Q3K0X8</accession>
<evidence type="ECO:0000256" key="8">
    <source>
        <dbReference type="ARBA" id="ARBA00022918"/>
    </source>
</evidence>
<evidence type="ECO:0000256" key="2">
    <source>
        <dbReference type="ARBA" id="ARBA00022723"/>
    </source>
</evidence>
<keyword evidence="3" id="KW-0064">Aspartyl protease</keyword>
<evidence type="ECO:0000256" key="10">
    <source>
        <dbReference type="ARBA" id="ARBA00023125"/>
    </source>
</evidence>
<comment type="caution">
    <text evidence="14">The sequence shown here is derived from an EMBL/GenBank/DDBJ whole genome shotgun (WGS) entry which is preliminary data.</text>
</comment>
<evidence type="ECO:0000313" key="14">
    <source>
        <dbReference type="EMBL" id="MBW0572277.1"/>
    </source>
</evidence>
<keyword evidence="8" id="KW-0695">RNA-directed DNA polymerase</keyword>
<dbReference type="GO" id="GO:0005634">
    <property type="term" value="C:nucleus"/>
    <property type="evidence" value="ECO:0007669"/>
    <property type="project" value="UniProtKB-ARBA"/>
</dbReference>
<keyword evidence="7" id="KW-0229">DNA integration</keyword>
<dbReference type="Gene3D" id="1.10.340.70">
    <property type="match status" value="1"/>
</dbReference>
<dbReference type="GO" id="GO:0046872">
    <property type="term" value="F:metal ion binding"/>
    <property type="evidence" value="ECO:0007669"/>
    <property type="project" value="UniProtKB-KW"/>
</dbReference>
<dbReference type="GO" id="GO:0004190">
    <property type="term" value="F:aspartic-type endopeptidase activity"/>
    <property type="evidence" value="ECO:0007669"/>
    <property type="project" value="UniProtKB-KW"/>
</dbReference>
<dbReference type="SUPFAM" id="SSF53098">
    <property type="entry name" value="Ribonuclease H-like"/>
    <property type="match status" value="1"/>
</dbReference>
<dbReference type="InterPro" id="IPR012337">
    <property type="entry name" value="RNaseH-like_sf"/>
</dbReference>
<keyword evidence="1" id="KW-0645">Protease</keyword>
<feature type="compositionally biased region" description="Basic and acidic residues" evidence="12">
    <location>
        <begin position="510"/>
        <end position="525"/>
    </location>
</feature>
<gene>
    <name evidence="14" type="ORF">O181_111992</name>
</gene>
<sequence length="525" mass="60333">RRRNFIFSEWAPGSGTLDSGNTASERTETPILGITPSELHNEFSSAVLKLYAKHKQCGILLQLLQQAYRSPELRSRLEEPWLRAYKDNKFVLVDGLLYHREKHTSALTVVERDNISLILQECHDCPYMGHMSEDRTRGRGASTDFCPKWEQELSEYIKTYERCQKQNRKHGKKHGLLQHIEEPKHPWETIETINMDWVTGLVPGGKENYNAFLNIADRFSKSMRCLPCHKEDTAMDTALLFSNNIVSTCVVPKIIISDREPKFTSEFWTNLYDMLGTKVAFSTAYHPKTDGLAEGMIQTLEDLLRRVCAYGVEYKDHEGYTHDWVILLPAVHLAYNTSQHSTTGKTPAVVEKGLNPLLPVDHLKKNLLTIHPTAKDFHDMWKRACDTAAKCISEAKEYNKQRWDKTHMEPEFKEEDQVLVSKLNFNNLKGPKKMRHSFVGPFTIIKLIGKNAVEVKLTEEFSRKHPVFPVSLVKPYFQTEEGKFPSRKKILKPPEIVELEDSPGPVSKIIRPERSDLMGRIKDST</sequence>
<evidence type="ECO:0000256" key="12">
    <source>
        <dbReference type="SAM" id="MobiDB-lite"/>
    </source>
</evidence>
<feature type="region of interest" description="Disordered" evidence="12">
    <location>
        <begin position="502"/>
        <end position="525"/>
    </location>
</feature>
<evidence type="ECO:0000256" key="1">
    <source>
        <dbReference type="ARBA" id="ARBA00022670"/>
    </source>
</evidence>
<name>A0A9Q3K0X8_9BASI</name>
<evidence type="ECO:0000256" key="11">
    <source>
        <dbReference type="ARBA" id="ARBA00023172"/>
    </source>
</evidence>
<dbReference type="GO" id="GO:0006310">
    <property type="term" value="P:DNA recombination"/>
    <property type="evidence" value="ECO:0007669"/>
    <property type="project" value="UniProtKB-KW"/>
</dbReference>
<keyword evidence="4" id="KW-0378">Hydrolase</keyword>
<keyword evidence="9" id="KW-0548">Nucleotidyltransferase</keyword>
<evidence type="ECO:0000256" key="7">
    <source>
        <dbReference type="ARBA" id="ARBA00022908"/>
    </source>
</evidence>
<organism evidence="14 15">
    <name type="scientific">Austropuccinia psidii MF-1</name>
    <dbReference type="NCBI Taxonomy" id="1389203"/>
    <lineage>
        <taxon>Eukaryota</taxon>
        <taxon>Fungi</taxon>
        <taxon>Dikarya</taxon>
        <taxon>Basidiomycota</taxon>
        <taxon>Pucciniomycotina</taxon>
        <taxon>Pucciniomycetes</taxon>
        <taxon>Pucciniales</taxon>
        <taxon>Sphaerophragmiaceae</taxon>
        <taxon>Austropuccinia</taxon>
    </lineage>
</organism>
<dbReference type="GO" id="GO:0003723">
    <property type="term" value="F:RNA binding"/>
    <property type="evidence" value="ECO:0007669"/>
    <property type="project" value="UniProtKB-KW"/>
</dbReference>
<dbReference type="Proteomes" id="UP000765509">
    <property type="component" value="Unassembled WGS sequence"/>
</dbReference>
<evidence type="ECO:0000313" key="15">
    <source>
        <dbReference type="Proteomes" id="UP000765509"/>
    </source>
</evidence>
<dbReference type="InterPro" id="IPR001584">
    <property type="entry name" value="Integrase_cat-core"/>
</dbReference>
<keyword evidence="6" id="KW-0694">RNA-binding</keyword>
<dbReference type="EMBL" id="AVOT02089813">
    <property type="protein sequence ID" value="MBW0572277.1"/>
    <property type="molecule type" value="Genomic_DNA"/>
</dbReference>
<evidence type="ECO:0000256" key="4">
    <source>
        <dbReference type="ARBA" id="ARBA00022801"/>
    </source>
</evidence>
<dbReference type="AlphaFoldDB" id="A0A9Q3K0X8"/>
<reference evidence="14" key="1">
    <citation type="submission" date="2021-03" db="EMBL/GenBank/DDBJ databases">
        <title>Draft genome sequence of rust myrtle Austropuccinia psidii MF-1, a brazilian biotype.</title>
        <authorList>
            <person name="Quecine M.C."/>
            <person name="Pachon D.M.R."/>
            <person name="Bonatelli M.L."/>
            <person name="Correr F.H."/>
            <person name="Franceschini L.M."/>
            <person name="Leite T.F."/>
            <person name="Margarido G.R.A."/>
            <person name="Almeida C.A."/>
            <person name="Ferrarezi J.A."/>
            <person name="Labate C.A."/>
        </authorList>
    </citation>
    <scope>NUCLEOTIDE SEQUENCE</scope>
    <source>
        <strain evidence="14">MF-1</strain>
    </source>
</reference>
<dbReference type="InterPro" id="IPR036397">
    <property type="entry name" value="RNaseH_sf"/>
</dbReference>
<keyword evidence="11" id="KW-0233">DNA recombination</keyword>
<dbReference type="GO" id="GO:0003677">
    <property type="term" value="F:DNA binding"/>
    <property type="evidence" value="ECO:0007669"/>
    <property type="project" value="UniProtKB-KW"/>
</dbReference>
<dbReference type="Pfam" id="PF24626">
    <property type="entry name" value="SH3_Tf2-1"/>
    <property type="match status" value="1"/>
</dbReference>
<dbReference type="PANTHER" id="PTHR37984">
    <property type="entry name" value="PROTEIN CBG26694"/>
    <property type="match status" value="1"/>
</dbReference>
<dbReference type="GO" id="GO:0015074">
    <property type="term" value="P:DNA integration"/>
    <property type="evidence" value="ECO:0007669"/>
    <property type="project" value="UniProtKB-KW"/>
</dbReference>
<protein>
    <recommendedName>
        <fullName evidence="13">Integrase catalytic domain-containing protein</fullName>
    </recommendedName>
</protein>
<keyword evidence="15" id="KW-1185">Reference proteome</keyword>
<keyword evidence="9" id="KW-0808">Transferase</keyword>
<keyword evidence="5" id="KW-0460">Magnesium</keyword>
<evidence type="ECO:0000256" key="6">
    <source>
        <dbReference type="ARBA" id="ARBA00022884"/>
    </source>
</evidence>
<dbReference type="Pfam" id="PF17921">
    <property type="entry name" value="Integrase_H2C2"/>
    <property type="match status" value="1"/>
</dbReference>
<evidence type="ECO:0000256" key="9">
    <source>
        <dbReference type="ARBA" id="ARBA00022932"/>
    </source>
</evidence>
<dbReference type="InterPro" id="IPR050951">
    <property type="entry name" value="Retrovirus_Pol_polyprotein"/>
</dbReference>
<dbReference type="PROSITE" id="PS50994">
    <property type="entry name" value="INTEGRASE"/>
    <property type="match status" value="1"/>
</dbReference>
<proteinExistence type="predicted"/>
<keyword evidence="9" id="KW-0239">DNA-directed DNA polymerase</keyword>
<feature type="non-terminal residue" evidence="14">
    <location>
        <position position="1"/>
    </location>
</feature>
<evidence type="ECO:0000256" key="3">
    <source>
        <dbReference type="ARBA" id="ARBA00022750"/>
    </source>
</evidence>
<dbReference type="GO" id="GO:0003887">
    <property type="term" value="F:DNA-directed DNA polymerase activity"/>
    <property type="evidence" value="ECO:0007669"/>
    <property type="project" value="UniProtKB-KW"/>
</dbReference>
<dbReference type="InterPro" id="IPR056924">
    <property type="entry name" value="SH3_Tf2-1"/>
</dbReference>
<dbReference type="GO" id="GO:0003964">
    <property type="term" value="F:RNA-directed DNA polymerase activity"/>
    <property type="evidence" value="ECO:0007669"/>
    <property type="project" value="UniProtKB-KW"/>
</dbReference>
<dbReference type="GO" id="GO:0006508">
    <property type="term" value="P:proteolysis"/>
    <property type="evidence" value="ECO:0007669"/>
    <property type="project" value="UniProtKB-KW"/>
</dbReference>
<keyword evidence="10" id="KW-0238">DNA-binding</keyword>